<gene>
    <name evidence="3" type="ORF">HF086_009496</name>
</gene>
<organism evidence="3 4">
    <name type="scientific">Spodoptera exigua</name>
    <name type="common">Beet armyworm</name>
    <name type="synonym">Noctua fulgens</name>
    <dbReference type="NCBI Taxonomy" id="7107"/>
    <lineage>
        <taxon>Eukaryota</taxon>
        <taxon>Metazoa</taxon>
        <taxon>Ecdysozoa</taxon>
        <taxon>Arthropoda</taxon>
        <taxon>Hexapoda</taxon>
        <taxon>Insecta</taxon>
        <taxon>Pterygota</taxon>
        <taxon>Neoptera</taxon>
        <taxon>Endopterygota</taxon>
        <taxon>Lepidoptera</taxon>
        <taxon>Glossata</taxon>
        <taxon>Ditrysia</taxon>
        <taxon>Noctuoidea</taxon>
        <taxon>Noctuidae</taxon>
        <taxon>Amphipyrinae</taxon>
        <taxon>Spodoptera</taxon>
    </lineage>
</organism>
<keyword evidence="1" id="KW-0479">Metal-binding</keyword>
<feature type="binding site" evidence="1">
    <location>
        <position position="59"/>
    </location>
    <ligand>
        <name>Zn(2+)</name>
        <dbReference type="ChEBI" id="CHEBI:29105"/>
    </ligand>
</feature>
<dbReference type="SMART" id="SM00868">
    <property type="entry name" value="zf-AD"/>
    <property type="match status" value="1"/>
</dbReference>
<dbReference type="GO" id="GO:0005634">
    <property type="term" value="C:nucleus"/>
    <property type="evidence" value="ECO:0007669"/>
    <property type="project" value="InterPro"/>
</dbReference>
<dbReference type="Proteomes" id="UP000814243">
    <property type="component" value="Unassembled WGS sequence"/>
</dbReference>
<feature type="non-terminal residue" evidence="3">
    <location>
        <position position="1"/>
    </location>
</feature>
<reference evidence="3" key="1">
    <citation type="journal article" date="2021" name="G3 (Bethesda)">
        <title>Genome and transcriptome analysis of the beet armyworm Spodoptera exigua reveals targets for pest control. .</title>
        <authorList>
            <person name="Simon S."/>
            <person name="Breeschoten T."/>
            <person name="Jansen H.J."/>
            <person name="Dirks R.P."/>
            <person name="Schranz M.E."/>
            <person name="Ros V.I.D."/>
        </authorList>
    </citation>
    <scope>NUCLEOTIDE SEQUENCE</scope>
    <source>
        <strain evidence="3">TB_SE_WUR_2020</strain>
    </source>
</reference>
<dbReference type="AlphaFoldDB" id="A0A922MEG7"/>
<evidence type="ECO:0000313" key="3">
    <source>
        <dbReference type="EMBL" id="KAH9635156.1"/>
    </source>
</evidence>
<feature type="binding site" evidence="1">
    <location>
        <position position="56"/>
    </location>
    <ligand>
        <name>Zn(2+)</name>
        <dbReference type="ChEBI" id="CHEBI:29105"/>
    </ligand>
</feature>
<protein>
    <recommendedName>
        <fullName evidence="2">ZAD domain-containing protein</fullName>
    </recommendedName>
</protein>
<feature type="binding site" evidence="1">
    <location>
        <position position="10"/>
    </location>
    <ligand>
        <name>Zn(2+)</name>
        <dbReference type="ChEBI" id="CHEBI:29105"/>
    </ligand>
</feature>
<feature type="domain" description="ZAD" evidence="2">
    <location>
        <begin position="5"/>
        <end position="83"/>
    </location>
</feature>
<accession>A0A922MEG7</accession>
<proteinExistence type="predicted"/>
<dbReference type="Pfam" id="PF07776">
    <property type="entry name" value="zf-AD"/>
    <property type="match status" value="1"/>
</dbReference>
<dbReference type="SUPFAM" id="SSF57716">
    <property type="entry name" value="Glucocorticoid receptor-like (DNA-binding domain)"/>
    <property type="match status" value="1"/>
</dbReference>
<evidence type="ECO:0000256" key="1">
    <source>
        <dbReference type="PROSITE-ProRule" id="PRU01263"/>
    </source>
</evidence>
<dbReference type="EMBL" id="JACEFF010000571">
    <property type="protein sequence ID" value="KAH9635156.1"/>
    <property type="molecule type" value="Genomic_DNA"/>
</dbReference>
<dbReference type="Gene3D" id="3.40.1800.20">
    <property type="match status" value="1"/>
</dbReference>
<feature type="binding site" evidence="1">
    <location>
        <position position="7"/>
    </location>
    <ligand>
        <name>Zn(2+)</name>
        <dbReference type="ChEBI" id="CHEBI:29105"/>
    </ligand>
</feature>
<keyword evidence="1" id="KW-0863">Zinc-finger</keyword>
<dbReference type="GO" id="GO:0008270">
    <property type="term" value="F:zinc ion binding"/>
    <property type="evidence" value="ECO:0007669"/>
    <property type="project" value="UniProtKB-UniRule"/>
</dbReference>
<comment type="caution">
    <text evidence="3">The sequence shown here is derived from an EMBL/GenBank/DDBJ whole genome shotgun (WGS) entry which is preliminary data.</text>
</comment>
<name>A0A922MEG7_SPOEX</name>
<dbReference type="PROSITE" id="PS51915">
    <property type="entry name" value="ZAD"/>
    <property type="match status" value="1"/>
</dbReference>
<keyword evidence="1" id="KW-0862">Zinc</keyword>
<sequence>MSYGIVCRCCLVRTPDKDLKTQYTILGKSEIYADMLKECFEIQIPLSPEDDDCGICEVCITRLRDASDFKLQVQECQREFLEKFNAFTVKELKEEMSDDFDDFKNGDDNKKLVEMLGFKDVAIKKRSDKRR</sequence>
<evidence type="ECO:0000259" key="2">
    <source>
        <dbReference type="PROSITE" id="PS51915"/>
    </source>
</evidence>
<evidence type="ECO:0000313" key="4">
    <source>
        <dbReference type="Proteomes" id="UP000814243"/>
    </source>
</evidence>
<dbReference type="InterPro" id="IPR012934">
    <property type="entry name" value="Znf_AD"/>
</dbReference>